<reference evidence="2 3" key="1">
    <citation type="submission" date="2021-08" db="EMBL/GenBank/DDBJ databases">
        <title>Comparative Genomics Analysis of the Genus Qipengyuania Reveals Extensive Genetic Diversity and Metabolic Versatility, Including the Description of Fifteen Novel Species.</title>
        <authorList>
            <person name="Liu Y."/>
        </authorList>
    </citation>
    <scope>NUCLEOTIDE SEQUENCE [LARGE SCALE GENOMIC DNA]</scope>
    <source>
        <strain evidence="2 3">6D47A</strain>
    </source>
</reference>
<feature type="compositionally biased region" description="Low complexity" evidence="1">
    <location>
        <begin position="22"/>
        <end position="43"/>
    </location>
</feature>
<feature type="compositionally biased region" description="Basic and acidic residues" evidence="1">
    <location>
        <begin position="79"/>
        <end position="99"/>
    </location>
</feature>
<keyword evidence="3" id="KW-1185">Reference proteome</keyword>
<dbReference type="Proteomes" id="UP000755104">
    <property type="component" value="Unassembled WGS sequence"/>
</dbReference>
<name>A0ABS7J2G9_9SPHN</name>
<accession>A0ABS7J2G9</accession>
<dbReference type="EMBL" id="JAIGNO010000002">
    <property type="protein sequence ID" value="MBX7481510.1"/>
    <property type="molecule type" value="Genomic_DNA"/>
</dbReference>
<proteinExistence type="predicted"/>
<evidence type="ECO:0000256" key="1">
    <source>
        <dbReference type="SAM" id="MobiDB-lite"/>
    </source>
</evidence>
<protein>
    <submittedName>
        <fullName evidence="2">Uncharacterized protein</fullName>
    </submittedName>
</protein>
<evidence type="ECO:0000313" key="3">
    <source>
        <dbReference type="Proteomes" id="UP000755104"/>
    </source>
</evidence>
<organism evidence="2 3">
    <name type="scientific">Qipengyuania qiaonensis</name>
    <dbReference type="NCBI Taxonomy" id="2867240"/>
    <lineage>
        <taxon>Bacteria</taxon>
        <taxon>Pseudomonadati</taxon>
        <taxon>Pseudomonadota</taxon>
        <taxon>Alphaproteobacteria</taxon>
        <taxon>Sphingomonadales</taxon>
        <taxon>Erythrobacteraceae</taxon>
        <taxon>Qipengyuania</taxon>
    </lineage>
</organism>
<comment type="caution">
    <text evidence="2">The sequence shown here is derived from an EMBL/GenBank/DDBJ whole genome shotgun (WGS) entry which is preliminary data.</text>
</comment>
<feature type="compositionally biased region" description="Polar residues" evidence="1">
    <location>
        <begin position="46"/>
        <end position="59"/>
    </location>
</feature>
<feature type="compositionally biased region" description="Basic and acidic residues" evidence="1">
    <location>
        <begin position="60"/>
        <end position="71"/>
    </location>
</feature>
<sequence>MSTPQDMAPETHNDEQDDERNQAQTVSAQAQATTSETSSPTESSKGKNTSGLMNDSTQDTVDHMRDMESSGRIDMNAYRGEDNHDDNEDKYGEAAKVDPDLLSDGS</sequence>
<gene>
    <name evidence="2" type="ORF">K3174_03145</name>
</gene>
<evidence type="ECO:0000313" key="2">
    <source>
        <dbReference type="EMBL" id="MBX7481510.1"/>
    </source>
</evidence>
<feature type="region of interest" description="Disordered" evidence="1">
    <location>
        <begin position="1"/>
        <end position="106"/>
    </location>
</feature>
<dbReference type="RefSeq" id="WP_221555467.1">
    <property type="nucleotide sequence ID" value="NZ_JAIGNO010000002.1"/>
</dbReference>